<dbReference type="SUPFAM" id="SSF103473">
    <property type="entry name" value="MFS general substrate transporter"/>
    <property type="match status" value="1"/>
</dbReference>
<feature type="non-terminal residue" evidence="7">
    <location>
        <position position="400"/>
    </location>
</feature>
<dbReference type="Pfam" id="PF07690">
    <property type="entry name" value="MFS_1"/>
    <property type="match status" value="1"/>
</dbReference>
<keyword evidence="3 6" id="KW-1133">Transmembrane helix</keyword>
<feature type="transmembrane region" description="Helical" evidence="6">
    <location>
        <begin position="98"/>
        <end position="118"/>
    </location>
</feature>
<comment type="subcellular location">
    <subcellularLocation>
        <location evidence="1">Membrane</location>
        <topology evidence="1">Multi-pass membrane protein</topology>
    </subcellularLocation>
</comment>
<dbReference type="InterPro" id="IPR036259">
    <property type="entry name" value="MFS_trans_sf"/>
</dbReference>
<keyword evidence="4 6" id="KW-0472">Membrane</keyword>
<dbReference type="Proteomes" id="UP000678393">
    <property type="component" value="Unassembled WGS sequence"/>
</dbReference>
<sequence length="400" mass="43982">MSHQAPVEDDDHQSRKSVRQQSNADSTETSTAAESNDDAPPFRSIGSVLSQYLIHRLSKEQHLSNASASYSLCDKDVNDSSVIQANELQATVSTMVMYYSYLSSGPGLVSALIIGAYADAMGRRFTLLLPLSGMTAKILIIVIIMKFDLDLRLLYLAFGVDGLTGTGFVVIIAMCTIIADTNATKVDRIFWLTLINVMGSIFVSVSNIVSGICIEEFGYFPTSLFLTAASALCFLIPFFFLAETKPNQLVQTLNLCTNVRRVFGFFLFDGTLRHKLTFIVSISMFFFAVINEFGGMTIDTLYQLHKPFCWNSKLIGYYSALKSGGAYFLAMFLLAALKSRVKMEYVGLLAAVSQGASYCLQAFVKTTWQFFLVPIVAVPGCLITSVIRGLMSSLARPESQ</sequence>
<keyword evidence="2 6" id="KW-0812">Transmembrane</keyword>
<proteinExistence type="predicted"/>
<evidence type="ECO:0000313" key="8">
    <source>
        <dbReference type="Proteomes" id="UP000678393"/>
    </source>
</evidence>
<dbReference type="OrthoDB" id="3026777at2759"/>
<dbReference type="InterPro" id="IPR011701">
    <property type="entry name" value="MFS"/>
</dbReference>
<accession>A0A8S3ZB35</accession>
<dbReference type="EMBL" id="CAJHNH020001746">
    <property type="protein sequence ID" value="CAG5124281.1"/>
    <property type="molecule type" value="Genomic_DNA"/>
</dbReference>
<dbReference type="PANTHER" id="PTHR23507">
    <property type="entry name" value="ZGC:174356"/>
    <property type="match status" value="1"/>
</dbReference>
<feature type="transmembrane region" description="Helical" evidence="6">
    <location>
        <begin position="314"/>
        <end position="334"/>
    </location>
</feature>
<dbReference type="Gene3D" id="1.20.1250.20">
    <property type="entry name" value="MFS general substrate transporter like domains"/>
    <property type="match status" value="1"/>
</dbReference>
<evidence type="ECO:0000256" key="5">
    <source>
        <dbReference type="SAM" id="MobiDB-lite"/>
    </source>
</evidence>
<evidence type="ECO:0000256" key="6">
    <source>
        <dbReference type="SAM" id="Phobius"/>
    </source>
</evidence>
<protein>
    <submittedName>
        <fullName evidence="7">Uncharacterized protein</fullName>
    </submittedName>
</protein>
<name>A0A8S3ZB35_9EUPU</name>
<evidence type="ECO:0000256" key="1">
    <source>
        <dbReference type="ARBA" id="ARBA00004141"/>
    </source>
</evidence>
<reference evidence="7" key="1">
    <citation type="submission" date="2021-04" db="EMBL/GenBank/DDBJ databases">
        <authorList>
            <consortium name="Molecular Ecology Group"/>
        </authorList>
    </citation>
    <scope>NUCLEOTIDE SEQUENCE</scope>
</reference>
<keyword evidence="8" id="KW-1185">Reference proteome</keyword>
<evidence type="ECO:0000256" key="4">
    <source>
        <dbReference type="ARBA" id="ARBA00023136"/>
    </source>
</evidence>
<feature type="transmembrane region" description="Helical" evidence="6">
    <location>
        <begin position="276"/>
        <end position="294"/>
    </location>
</feature>
<feature type="compositionally biased region" description="Polar residues" evidence="5">
    <location>
        <begin position="19"/>
        <end position="34"/>
    </location>
</feature>
<comment type="caution">
    <text evidence="7">The sequence shown here is derived from an EMBL/GenBank/DDBJ whole genome shotgun (WGS) entry which is preliminary data.</text>
</comment>
<dbReference type="GO" id="GO:0016020">
    <property type="term" value="C:membrane"/>
    <property type="evidence" value="ECO:0007669"/>
    <property type="project" value="UniProtKB-SubCell"/>
</dbReference>
<dbReference type="AlphaFoldDB" id="A0A8S3ZB35"/>
<evidence type="ECO:0000256" key="3">
    <source>
        <dbReference type="ARBA" id="ARBA00022989"/>
    </source>
</evidence>
<dbReference type="PANTHER" id="PTHR23507:SF1">
    <property type="entry name" value="FI18259P1-RELATED"/>
    <property type="match status" value="1"/>
</dbReference>
<evidence type="ECO:0000313" key="7">
    <source>
        <dbReference type="EMBL" id="CAG5124281.1"/>
    </source>
</evidence>
<dbReference type="GO" id="GO:0022857">
    <property type="term" value="F:transmembrane transporter activity"/>
    <property type="evidence" value="ECO:0007669"/>
    <property type="project" value="InterPro"/>
</dbReference>
<feature type="transmembrane region" description="Helical" evidence="6">
    <location>
        <begin position="153"/>
        <end position="177"/>
    </location>
</feature>
<feature type="region of interest" description="Disordered" evidence="5">
    <location>
        <begin position="1"/>
        <end position="42"/>
    </location>
</feature>
<feature type="transmembrane region" description="Helical" evidence="6">
    <location>
        <begin position="370"/>
        <end position="391"/>
    </location>
</feature>
<evidence type="ECO:0000256" key="2">
    <source>
        <dbReference type="ARBA" id="ARBA00022692"/>
    </source>
</evidence>
<feature type="transmembrane region" description="Helical" evidence="6">
    <location>
        <begin position="218"/>
        <end position="241"/>
    </location>
</feature>
<gene>
    <name evidence="7" type="ORF">CUNI_LOCUS9839</name>
</gene>
<feature type="transmembrane region" description="Helical" evidence="6">
    <location>
        <begin position="189"/>
        <end position="212"/>
    </location>
</feature>
<organism evidence="7 8">
    <name type="scientific">Candidula unifasciata</name>
    <dbReference type="NCBI Taxonomy" id="100452"/>
    <lineage>
        <taxon>Eukaryota</taxon>
        <taxon>Metazoa</taxon>
        <taxon>Spiralia</taxon>
        <taxon>Lophotrochozoa</taxon>
        <taxon>Mollusca</taxon>
        <taxon>Gastropoda</taxon>
        <taxon>Heterobranchia</taxon>
        <taxon>Euthyneura</taxon>
        <taxon>Panpulmonata</taxon>
        <taxon>Eupulmonata</taxon>
        <taxon>Stylommatophora</taxon>
        <taxon>Helicina</taxon>
        <taxon>Helicoidea</taxon>
        <taxon>Geomitridae</taxon>
        <taxon>Candidula</taxon>
    </lineage>
</organism>
<feature type="transmembrane region" description="Helical" evidence="6">
    <location>
        <begin position="125"/>
        <end position="147"/>
    </location>
</feature>